<evidence type="ECO:0000256" key="1">
    <source>
        <dbReference type="ARBA" id="ARBA00008857"/>
    </source>
</evidence>
<feature type="domain" description="Core-binding (CB)" evidence="6">
    <location>
        <begin position="3"/>
        <end position="86"/>
    </location>
</feature>
<dbReference type="Gene3D" id="1.10.443.10">
    <property type="entry name" value="Intergrase catalytic core"/>
    <property type="match status" value="2"/>
</dbReference>
<dbReference type="PANTHER" id="PTHR30349">
    <property type="entry name" value="PHAGE INTEGRASE-RELATED"/>
    <property type="match status" value="1"/>
</dbReference>
<name>A0A644W1U6_9ZZZZ</name>
<dbReference type="GO" id="GO:0006310">
    <property type="term" value="P:DNA recombination"/>
    <property type="evidence" value="ECO:0007669"/>
    <property type="project" value="UniProtKB-KW"/>
</dbReference>
<dbReference type="GO" id="GO:0015074">
    <property type="term" value="P:DNA integration"/>
    <property type="evidence" value="ECO:0007669"/>
    <property type="project" value="UniProtKB-KW"/>
</dbReference>
<dbReference type="EMBL" id="VSSQ01000570">
    <property type="protein sequence ID" value="MPL97704.1"/>
    <property type="molecule type" value="Genomic_DNA"/>
</dbReference>
<dbReference type="AlphaFoldDB" id="A0A644W1U6"/>
<dbReference type="InterPro" id="IPR013762">
    <property type="entry name" value="Integrase-like_cat_sf"/>
</dbReference>
<dbReference type="InterPro" id="IPR004107">
    <property type="entry name" value="Integrase_SAM-like_N"/>
</dbReference>
<dbReference type="InterPro" id="IPR011010">
    <property type="entry name" value="DNA_brk_join_enz"/>
</dbReference>
<evidence type="ECO:0000313" key="7">
    <source>
        <dbReference type="EMBL" id="MPL97704.1"/>
    </source>
</evidence>
<dbReference type="InterPro" id="IPR010998">
    <property type="entry name" value="Integrase_recombinase_N"/>
</dbReference>
<comment type="similarity">
    <text evidence="1">Belongs to the 'phage' integrase family.</text>
</comment>
<dbReference type="InterPro" id="IPR050090">
    <property type="entry name" value="Tyrosine_recombinase_XerCD"/>
</dbReference>
<organism evidence="7">
    <name type="scientific">bioreactor metagenome</name>
    <dbReference type="NCBI Taxonomy" id="1076179"/>
    <lineage>
        <taxon>unclassified sequences</taxon>
        <taxon>metagenomes</taxon>
        <taxon>ecological metagenomes</taxon>
    </lineage>
</organism>
<accession>A0A644W1U6</accession>
<dbReference type="PROSITE" id="PS51900">
    <property type="entry name" value="CB"/>
    <property type="match status" value="1"/>
</dbReference>
<dbReference type="InterPro" id="IPR002104">
    <property type="entry name" value="Integrase_catalytic"/>
</dbReference>
<dbReference type="InterPro" id="IPR044068">
    <property type="entry name" value="CB"/>
</dbReference>
<keyword evidence="3" id="KW-0238">DNA-binding</keyword>
<sequence>MERKDENQITYFKAWLESRRYSNSTVKTYTEALMVFLNHYPDKDLSEITNSDVVLFNRNYIIKKGYSASYQNQVINAIKLFFLKVENRSLSIDNIERPKKYCPLPKVIPKEAVEKMLTSIPNFKHKTALTLIYACGLRRGELLNLKLKDLDSKRLTITIKNGKGQKDRVLPVSEKIMDMIIKYYRMYLPINYLIEGQIRGSKYSETSLEKIFYKYLGRVYKKHNFTLHCLRHSYATHLLESGVSLRYIQELLGHKNSKTTEIYTHVSMIGLKNIKNPTDDFDL</sequence>
<evidence type="ECO:0000256" key="3">
    <source>
        <dbReference type="ARBA" id="ARBA00023125"/>
    </source>
</evidence>
<dbReference type="GO" id="GO:0003677">
    <property type="term" value="F:DNA binding"/>
    <property type="evidence" value="ECO:0007669"/>
    <property type="project" value="UniProtKB-KW"/>
</dbReference>
<gene>
    <name evidence="7" type="ORF">SDC9_43897</name>
</gene>
<evidence type="ECO:0000256" key="2">
    <source>
        <dbReference type="ARBA" id="ARBA00022908"/>
    </source>
</evidence>
<evidence type="ECO:0000259" key="5">
    <source>
        <dbReference type="PROSITE" id="PS51898"/>
    </source>
</evidence>
<dbReference type="Pfam" id="PF00589">
    <property type="entry name" value="Phage_integrase"/>
    <property type="match status" value="1"/>
</dbReference>
<evidence type="ECO:0000259" key="6">
    <source>
        <dbReference type="PROSITE" id="PS51900"/>
    </source>
</evidence>
<keyword evidence="2" id="KW-0229">DNA integration</keyword>
<dbReference type="PROSITE" id="PS51898">
    <property type="entry name" value="TYR_RECOMBINASE"/>
    <property type="match status" value="1"/>
</dbReference>
<proteinExistence type="inferred from homology"/>
<dbReference type="SUPFAM" id="SSF56349">
    <property type="entry name" value="DNA breaking-rejoining enzymes"/>
    <property type="match status" value="1"/>
</dbReference>
<dbReference type="Gene3D" id="1.10.150.130">
    <property type="match status" value="1"/>
</dbReference>
<dbReference type="PANTHER" id="PTHR30349:SF64">
    <property type="entry name" value="PROPHAGE INTEGRASE INTD-RELATED"/>
    <property type="match status" value="1"/>
</dbReference>
<comment type="caution">
    <text evidence="7">The sequence shown here is derived from an EMBL/GenBank/DDBJ whole genome shotgun (WGS) entry which is preliminary data.</text>
</comment>
<keyword evidence="4" id="KW-0233">DNA recombination</keyword>
<feature type="domain" description="Tyr recombinase" evidence="5">
    <location>
        <begin position="103"/>
        <end position="276"/>
    </location>
</feature>
<protein>
    <submittedName>
        <fullName evidence="7">IS91 family transposase ISMno24</fullName>
    </submittedName>
</protein>
<reference evidence="7" key="1">
    <citation type="submission" date="2019-08" db="EMBL/GenBank/DDBJ databases">
        <authorList>
            <person name="Kucharzyk K."/>
            <person name="Murdoch R.W."/>
            <person name="Higgins S."/>
            <person name="Loffler F."/>
        </authorList>
    </citation>
    <scope>NUCLEOTIDE SEQUENCE</scope>
</reference>
<dbReference type="Pfam" id="PF13495">
    <property type="entry name" value="Phage_int_SAM_4"/>
    <property type="match status" value="1"/>
</dbReference>
<evidence type="ECO:0000256" key="4">
    <source>
        <dbReference type="ARBA" id="ARBA00023172"/>
    </source>
</evidence>